<feature type="transmembrane region" description="Helical" evidence="1">
    <location>
        <begin position="132"/>
        <end position="152"/>
    </location>
</feature>
<comment type="caution">
    <text evidence="2">The sequence shown here is derived from an EMBL/GenBank/DDBJ whole genome shotgun (WGS) entry which is preliminary data.</text>
</comment>
<accession>A0A831LVQ9</accession>
<dbReference type="InterPro" id="IPR021683">
    <property type="entry name" value="DUF3267"/>
</dbReference>
<name>A0A831LVQ9_9EURY</name>
<proteinExistence type="predicted"/>
<keyword evidence="1" id="KW-0472">Membrane</keyword>
<sequence>MLHMPGSSRKERAIDLKGYRKERTIDVSGETSLLLTAGSFVLFFVSAAAVLLVYTLVTGTDSFTFTVSGPTDLLPILALILLVLLVGVLHEGLHALAYLLLHRRPVFGRGRKSLLLYCSCSADGAYTRDDSVFVLTLPFVLITALGLGAIVLAPAWGIAALVLVPFNAAGSAAGLHAAAALLRSPAESLVLEEGGALTLFVPE</sequence>
<feature type="transmembrane region" description="Helical" evidence="1">
    <location>
        <begin position="158"/>
        <end position="182"/>
    </location>
</feature>
<organism evidence="2">
    <name type="scientific">Methanofollis liminatans</name>
    <dbReference type="NCBI Taxonomy" id="2201"/>
    <lineage>
        <taxon>Archaea</taxon>
        <taxon>Methanobacteriati</taxon>
        <taxon>Methanobacteriota</taxon>
        <taxon>Stenosarchaea group</taxon>
        <taxon>Methanomicrobia</taxon>
        <taxon>Methanomicrobiales</taxon>
        <taxon>Methanomicrobiaceae</taxon>
        <taxon>Methanofollis</taxon>
    </lineage>
</organism>
<dbReference type="EMBL" id="DSBY01000170">
    <property type="protein sequence ID" value="HDS63299.1"/>
    <property type="molecule type" value="Genomic_DNA"/>
</dbReference>
<dbReference type="Proteomes" id="UP000885648">
    <property type="component" value="Unassembled WGS sequence"/>
</dbReference>
<keyword evidence="1" id="KW-1133">Transmembrane helix</keyword>
<protein>
    <submittedName>
        <fullName evidence="2">DUF3267 domain-containing protein</fullName>
    </submittedName>
</protein>
<feature type="transmembrane region" description="Helical" evidence="1">
    <location>
        <begin position="76"/>
        <end position="101"/>
    </location>
</feature>
<keyword evidence="1" id="KW-0812">Transmembrane</keyword>
<dbReference type="Pfam" id="PF11667">
    <property type="entry name" value="DUF3267"/>
    <property type="match status" value="1"/>
</dbReference>
<dbReference type="AlphaFoldDB" id="A0A831LVQ9"/>
<evidence type="ECO:0000313" key="2">
    <source>
        <dbReference type="EMBL" id="HDS63299.1"/>
    </source>
</evidence>
<evidence type="ECO:0000256" key="1">
    <source>
        <dbReference type="SAM" id="Phobius"/>
    </source>
</evidence>
<feature type="transmembrane region" description="Helical" evidence="1">
    <location>
        <begin position="33"/>
        <end position="56"/>
    </location>
</feature>
<gene>
    <name evidence="2" type="ORF">ENN52_04100</name>
</gene>
<reference evidence="2" key="1">
    <citation type="journal article" date="2020" name="mSystems">
        <title>Genome- and Community-Level Interaction Insights into Carbon Utilization and Element Cycling Functions of Hydrothermarchaeota in Hydrothermal Sediment.</title>
        <authorList>
            <person name="Zhou Z."/>
            <person name="Liu Y."/>
            <person name="Xu W."/>
            <person name="Pan J."/>
            <person name="Luo Z.H."/>
            <person name="Li M."/>
        </authorList>
    </citation>
    <scope>NUCLEOTIDE SEQUENCE</scope>
    <source>
        <strain evidence="2">SpSt-1183</strain>
    </source>
</reference>